<reference evidence="1 2" key="1">
    <citation type="submission" date="2019-11" db="EMBL/GenBank/DDBJ databases">
        <title>Escherichia alba sp. nov. isolated from the gut of plastic-eating superworms Zophobas atratus.</title>
        <authorList>
            <person name="Yang Y."/>
        </authorList>
    </citation>
    <scope>NUCLEOTIDE SEQUENCE [LARGE SCALE GENOMIC DNA]</scope>
    <source>
        <strain evidence="2">BIT-B35</strain>
    </source>
</reference>
<dbReference type="AlphaFoldDB" id="A0A6L6IS65"/>
<accession>A0A6L6IS65</accession>
<proteinExistence type="predicted"/>
<dbReference type="OrthoDB" id="6885412at2"/>
<sequence>MLKDIHFRFIGFHGSRGRCHIRLIRAARDKPMVIVCSQYMSYYGTSVTNAVEIIAEKLFYDIVNERIEGEKINFPFSIYRHWHSDANFFDKFLSFLFPRKYRSRFSSLKINIVESFSKIIWVENYPEKFSVYSNRKHISIVEMGRDGSPRWLSINSDYFLKKTGLTLTEALPDDDVLDLNKIEIKMDYSKEDFDELGSLHGYSISRWTKKIVEQLPERLSAFRHEHSISEADDINELSIHDQISKFFCVELPVSELFEREFRFSKILDANHKGKEKAADFVLYKPNREIDSVLEVKRTSCSNNNLEYEIKKDLARLLLLSERLSCYCYFLLYGNVDILEGISSKLDKYLSFNDDSSFITREFLINQNDFKSEYSDLLYANGIKSGGSMLQGKNFVQKNGVYLWQIAVYSDMLMQHRGYEFILKKYK</sequence>
<evidence type="ECO:0000313" key="2">
    <source>
        <dbReference type="Proteomes" id="UP000477739"/>
    </source>
</evidence>
<gene>
    <name evidence="1" type="ORF">GJV78_16570</name>
</gene>
<dbReference type="EMBL" id="WMJZ01000025">
    <property type="protein sequence ID" value="MTH47850.1"/>
    <property type="molecule type" value="Genomic_DNA"/>
</dbReference>
<organism evidence="1 2">
    <name type="scientific">Intestinirhabdus alba</name>
    <dbReference type="NCBI Taxonomy" id="2899544"/>
    <lineage>
        <taxon>Bacteria</taxon>
        <taxon>Pseudomonadati</taxon>
        <taxon>Pseudomonadota</taxon>
        <taxon>Gammaproteobacteria</taxon>
        <taxon>Enterobacterales</taxon>
        <taxon>Enterobacteriaceae</taxon>
        <taxon>Intestinirhabdus</taxon>
    </lineage>
</organism>
<name>A0A6L6IS65_9ENTR</name>
<dbReference type="RefSeq" id="WP_155109375.1">
    <property type="nucleotide sequence ID" value="NZ_WMJZ01000025.1"/>
</dbReference>
<comment type="caution">
    <text evidence="1">The sequence shown here is derived from an EMBL/GenBank/DDBJ whole genome shotgun (WGS) entry which is preliminary data.</text>
</comment>
<evidence type="ECO:0000313" key="1">
    <source>
        <dbReference type="EMBL" id="MTH47850.1"/>
    </source>
</evidence>
<dbReference type="Proteomes" id="UP000477739">
    <property type="component" value="Unassembled WGS sequence"/>
</dbReference>
<protein>
    <submittedName>
        <fullName evidence="1">Uncharacterized protein</fullName>
    </submittedName>
</protein>
<keyword evidence="2" id="KW-1185">Reference proteome</keyword>